<evidence type="ECO:0000313" key="1">
    <source>
        <dbReference type="EMBL" id="ALS60204.1"/>
    </source>
</evidence>
<accession>A0ABN4JGW6</accession>
<dbReference type="Proteomes" id="UP000060277">
    <property type="component" value="Chromosome"/>
</dbReference>
<organism evidence="1 2">
    <name type="scientific">Pandoraea norimbergensis</name>
    <dbReference type="NCBI Taxonomy" id="93219"/>
    <lineage>
        <taxon>Bacteria</taxon>
        <taxon>Pseudomonadati</taxon>
        <taxon>Pseudomonadota</taxon>
        <taxon>Betaproteobacteria</taxon>
        <taxon>Burkholderiales</taxon>
        <taxon>Burkholderiaceae</taxon>
        <taxon>Pandoraea</taxon>
    </lineage>
</organism>
<keyword evidence="2" id="KW-1185">Reference proteome</keyword>
<gene>
    <name evidence="1" type="ORF">AT302_10920</name>
</gene>
<dbReference type="EMBL" id="CP013480">
    <property type="protein sequence ID" value="ALS60204.1"/>
    <property type="molecule type" value="Genomic_DNA"/>
</dbReference>
<sequence>MLPTPSTIAASKRCDVCQRLKAAPSFEYLDHVARSQRGTPILNRTPSQLSCLKLVLDMPYAALRAEHLINTGMPPEGATDLVARLSQCPAGELQRRIQATPTLRDWFDHIALQSPDGLNNDSLILSLRVLQLFAHPTSVPVVFDPIRRTVSLFYAPGRAPQEGAVPADGTIPRTLLDATASLDADSPAFQASRHALDLLIRTNDIDGRRQRSPFWQCDSDDWWHGGDVVRSVSTQLTPEFETWLEARRDTAVSHSFFHTHRELIAANARRRNETLHPASE</sequence>
<reference evidence="2" key="1">
    <citation type="submission" date="2015-12" db="EMBL/GenBank/DDBJ databases">
        <title>Complete genome sequence of Pandoraea norimbergensis DSM 11628.</title>
        <authorList>
            <person name="Ee R."/>
            <person name="Lim Y.-L."/>
            <person name="Yong D."/>
            <person name="Yin W.-F."/>
            <person name="Chan K.-G."/>
        </authorList>
    </citation>
    <scope>NUCLEOTIDE SEQUENCE [LARGE SCALE GENOMIC DNA]</scope>
    <source>
        <strain evidence="2">DSM 11628</strain>
    </source>
</reference>
<proteinExistence type="predicted"/>
<evidence type="ECO:0000313" key="2">
    <source>
        <dbReference type="Proteomes" id="UP000060277"/>
    </source>
</evidence>
<dbReference type="RefSeq" id="WP_058377121.1">
    <property type="nucleotide sequence ID" value="NZ_CP013480.3"/>
</dbReference>
<protein>
    <submittedName>
        <fullName evidence="1">Uncharacterized protein</fullName>
    </submittedName>
</protein>
<name>A0ABN4JGW6_9BURK</name>